<evidence type="ECO:0000313" key="2">
    <source>
        <dbReference type="Proteomes" id="UP000198724"/>
    </source>
</evidence>
<gene>
    <name evidence="1" type="ORF">SAMN05421739_102229</name>
</gene>
<dbReference type="STRING" id="1436961.SAMN05421739_102229"/>
<accession>A0A1I2R214</accession>
<protein>
    <recommendedName>
        <fullName evidence="3">Glycosyltransferase family 61</fullName>
    </recommendedName>
</protein>
<proteinExistence type="predicted"/>
<evidence type="ECO:0000313" key="1">
    <source>
        <dbReference type="EMBL" id="SFG34370.1"/>
    </source>
</evidence>
<dbReference type="OrthoDB" id="739846at2"/>
<dbReference type="AlphaFoldDB" id="A0A1I2R214"/>
<organism evidence="1 2">
    <name type="scientific">Pontibacter chinhatensis</name>
    <dbReference type="NCBI Taxonomy" id="1436961"/>
    <lineage>
        <taxon>Bacteria</taxon>
        <taxon>Pseudomonadati</taxon>
        <taxon>Bacteroidota</taxon>
        <taxon>Cytophagia</taxon>
        <taxon>Cytophagales</taxon>
        <taxon>Hymenobacteraceae</taxon>
        <taxon>Pontibacter</taxon>
    </lineage>
</organism>
<dbReference type="EMBL" id="FOOT01000002">
    <property type="protein sequence ID" value="SFG34370.1"/>
    <property type="molecule type" value="Genomic_DNA"/>
</dbReference>
<keyword evidence="2" id="KW-1185">Reference proteome</keyword>
<name>A0A1I2R214_9BACT</name>
<evidence type="ECO:0008006" key="3">
    <source>
        <dbReference type="Google" id="ProtNLM"/>
    </source>
</evidence>
<reference evidence="2" key="1">
    <citation type="submission" date="2016-10" db="EMBL/GenBank/DDBJ databases">
        <authorList>
            <person name="Varghese N."/>
            <person name="Submissions S."/>
        </authorList>
    </citation>
    <scope>NUCLEOTIDE SEQUENCE [LARGE SCALE GENOMIC DNA]</scope>
    <source>
        <strain evidence="2">LP51</strain>
    </source>
</reference>
<sequence>MEVINRVESPHGQRYITSAGRSKAPFIQRVRNRLIGAFSYGTPEFFLWKNSYARLVQTKYCINDYVLRPRYKEIAYRQEFQQELTFVLPFAYWHHLNGTLGKTISSKYTKELYFFSDNHEERFDKRVWRLPKDDFTVPNMYHCSTVSFEKWAQVPLKEYYENDLFVFDKPLLIIANKYNTEWGKGPINYFSLPMLDRILTMFSHKYQIVYNRPGPDYIVMDNSDILELKEAEFIRKHYPEVILADDLFQAHRGQVNNYNHFQLLLYANCERFLSVHGGTAALASYFSGKNVILSRRGHEHRYNEFKAIFPALSGAEIYHARNEAEVLRYLQQHY</sequence>
<dbReference type="Proteomes" id="UP000198724">
    <property type="component" value="Unassembled WGS sequence"/>
</dbReference>